<dbReference type="SUPFAM" id="SSF52058">
    <property type="entry name" value="L domain-like"/>
    <property type="match status" value="1"/>
</dbReference>
<evidence type="ECO:0000256" key="3">
    <source>
        <dbReference type="ARBA" id="ARBA00022821"/>
    </source>
</evidence>
<keyword evidence="1" id="KW-0677">Repeat</keyword>
<dbReference type="CDD" id="cd14798">
    <property type="entry name" value="RX-CC_like"/>
    <property type="match status" value="1"/>
</dbReference>
<evidence type="ECO:0000313" key="9">
    <source>
        <dbReference type="Proteomes" id="UP001374535"/>
    </source>
</evidence>
<dbReference type="Gene3D" id="3.80.10.10">
    <property type="entry name" value="Ribonuclease Inhibitor"/>
    <property type="match status" value="1"/>
</dbReference>
<accession>A0AAQ3RRW0</accession>
<dbReference type="Pfam" id="PF00931">
    <property type="entry name" value="NB-ARC"/>
    <property type="match status" value="1"/>
</dbReference>
<proteinExistence type="predicted"/>
<keyword evidence="9" id="KW-1185">Reference proteome</keyword>
<evidence type="ECO:0000259" key="6">
    <source>
        <dbReference type="Pfam" id="PF23559"/>
    </source>
</evidence>
<dbReference type="EMBL" id="CP144694">
    <property type="protein sequence ID" value="WVZ02314.1"/>
    <property type="molecule type" value="Genomic_DNA"/>
</dbReference>
<reference evidence="8 9" key="1">
    <citation type="journal article" date="2023" name="Life. Sci Alliance">
        <title>Evolutionary insights into 3D genome organization and epigenetic landscape of Vigna mungo.</title>
        <authorList>
            <person name="Junaid A."/>
            <person name="Singh B."/>
            <person name="Bhatia S."/>
        </authorList>
    </citation>
    <scope>NUCLEOTIDE SEQUENCE [LARGE SCALE GENOMIC DNA]</scope>
    <source>
        <strain evidence="8">Urdbean</strain>
    </source>
</reference>
<dbReference type="Pfam" id="PF18052">
    <property type="entry name" value="Rx_N"/>
    <property type="match status" value="1"/>
</dbReference>
<dbReference type="AlphaFoldDB" id="A0AAQ3RRW0"/>
<evidence type="ECO:0000313" key="8">
    <source>
        <dbReference type="EMBL" id="WVZ02314.1"/>
    </source>
</evidence>
<dbReference type="PANTHER" id="PTHR23155">
    <property type="entry name" value="DISEASE RESISTANCE PROTEIN RP"/>
    <property type="match status" value="1"/>
</dbReference>
<name>A0AAQ3RRW0_VIGMU</name>
<feature type="domain" description="Disease resistance protein winged helix" evidence="6">
    <location>
        <begin position="434"/>
        <end position="505"/>
    </location>
</feature>
<dbReference type="Gene3D" id="3.40.50.300">
    <property type="entry name" value="P-loop containing nucleotide triphosphate hydrolases"/>
    <property type="match status" value="1"/>
</dbReference>
<dbReference type="FunFam" id="1.10.10.10:FF:000322">
    <property type="entry name" value="Probable disease resistance protein At1g63360"/>
    <property type="match status" value="1"/>
</dbReference>
<evidence type="ECO:0000256" key="2">
    <source>
        <dbReference type="ARBA" id="ARBA00022741"/>
    </source>
</evidence>
<dbReference type="Gene3D" id="1.10.8.430">
    <property type="entry name" value="Helical domain of apoptotic protease-activating factors"/>
    <property type="match status" value="1"/>
</dbReference>
<feature type="domain" description="NB-ARC" evidence="4">
    <location>
        <begin position="170"/>
        <end position="350"/>
    </location>
</feature>
<keyword evidence="2" id="KW-0547">Nucleotide-binding</keyword>
<protein>
    <submittedName>
        <fullName evidence="8">Uncharacterized protein</fullName>
    </submittedName>
</protein>
<evidence type="ECO:0000259" key="4">
    <source>
        <dbReference type="Pfam" id="PF00931"/>
    </source>
</evidence>
<sequence length="926" mass="106640">MAESVVSFVLDHLAQLASREANLLYGVEDRVQSLQYELQMIKELLNTTTRKKGMEHTVLNQIRDVAYVAEDVIDTFVTKVSIYKRRTILGRMLRGFGQARLLHHVSHKIDKVKTTLNEIRDNKDKYDAFKEINNQSAAEEAEEEKRAQSLQRLRRNVEEEDVVGFIHDSKDVINLLLEGGSNRKAVSIVGMGGLGKTTLARKVYNCSQVKQHFMCRAWVYVSNECKVKDLLIGLFKHLMLNFEEQRRGNKRGKKNAGDVNDLSEEELKELVRNCLEWKRYLVVVDDLWKKQDWDEVQDAFPDNNKGSRILITSRLKEVALHAGYDVPHYLQFLNEEESWELFCRKVFRGEDYSSDLEPLGKQMVRSCRGLPLSIIVLGGLLANKEKSDREWSKVVGHVNWYLTRDETQVKDIVLKLSYDNLPRRLKPCFLYLGLFPEDFEIPVTPLLQKWVAEGFIQDTGNRDPDDVAEDYLYELIDRSLVQVAKVRSKGGLETCQVHDLLRDLCISKSKEDKMFEVCTDNSNLIPTKPRILSIHSDTGHYISSSNNDHSCIRSLFFFGSGYRVRGREWKRLLDDFKLVRVLEFGASNCREIPSGLGKFIHLRYLRIDSRCATFVPDSILNLWNLQTIDMGILKYHSPISFPIQMWKLKHLRHLNTHGPIQLRGRCSESDKKMWNLQTIPPLILNTQATSLVKKGTFPNIKKMGFVEANGYEGELPNLLQNLQQLNHLNKLVILPPLWRGCKPQELVQNLGQLSCLTILMIENVLDLLTFKLIFPRNITELTLSGITCIIDEGMNSLANHSKLKVLRLWGRFRLVDSIDLNFVDGGFPQLEVLQMRGLPIRKLELGNGTMCRLQNVLIDGCEPLDSFLTGLCFLNGLKKIHITRFLSEEEMAHIFQILERNNEIQIVKGTPPPIDNEDYWFLCLDI</sequence>
<dbReference type="Pfam" id="PF23559">
    <property type="entry name" value="WHD_DRP"/>
    <property type="match status" value="1"/>
</dbReference>
<gene>
    <name evidence="8" type="ORF">V8G54_023120</name>
</gene>
<dbReference type="InterPro" id="IPR058922">
    <property type="entry name" value="WHD_DRP"/>
</dbReference>
<dbReference type="FunFam" id="1.10.8.430:FF:000003">
    <property type="entry name" value="Probable disease resistance protein At5g66910"/>
    <property type="match status" value="1"/>
</dbReference>
<keyword evidence="3" id="KW-0611">Plant defense</keyword>
<dbReference type="GO" id="GO:0098542">
    <property type="term" value="P:defense response to other organism"/>
    <property type="evidence" value="ECO:0007669"/>
    <property type="project" value="TreeGrafter"/>
</dbReference>
<evidence type="ECO:0000259" key="5">
    <source>
        <dbReference type="Pfam" id="PF18052"/>
    </source>
</evidence>
<dbReference type="InterPro" id="IPR002182">
    <property type="entry name" value="NB-ARC"/>
</dbReference>
<organism evidence="8 9">
    <name type="scientific">Vigna mungo</name>
    <name type="common">Black gram</name>
    <name type="synonym">Phaseolus mungo</name>
    <dbReference type="NCBI Taxonomy" id="3915"/>
    <lineage>
        <taxon>Eukaryota</taxon>
        <taxon>Viridiplantae</taxon>
        <taxon>Streptophyta</taxon>
        <taxon>Embryophyta</taxon>
        <taxon>Tracheophyta</taxon>
        <taxon>Spermatophyta</taxon>
        <taxon>Magnoliopsida</taxon>
        <taxon>eudicotyledons</taxon>
        <taxon>Gunneridae</taxon>
        <taxon>Pentapetalae</taxon>
        <taxon>rosids</taxon>
        <taxon>fabids</taxon>
        <taxon>Fabales</taxon>
        <taxon>Fabaceae</taxon>
        <taxon>Papilionoideae</taxon>
        <taxon>50 kb inversion clade</taxon>
        <taxon>NPAAA clade</taxon>
        <taxon>indigoferoid/millettioid clade</taxon>
        <taxon>Phaseoleae</taxon>
        <taxon>Vigna</taxon>
    </lineage>
</organism>
<dbReference type="InterPro" id="IPR036388">
    <property type="entry name" value="WH-like_DNA-bd_sf"/>
</dbReference>
<dbReference type="Gene3D" id="1.20.5.4130">
    <property type="match status" value="1"/>
</dbReference>
<dbReference type="InterPro" id="IPR042197">
    <property type="entry name" value="Apaf_helical"/>
</dbReference>
<evidence type="ECO:0000259" key="7">
    <source>
        <dbReference type="Pfam" id="PF23598"/>
    </source>
</evidence>
<dbReference type="Gene3D" id="1.10.10.10">
    <property type="entry name" value="Winged helix-like DNA-binding domain superfamily/Winged helix DNA-binding domain"/>
    <property type="match status" value="1"/>
</dbReference>
<feature type="domain" description="Disease resistance N-terminal" evidence="5">
    <location>
        <begin position="5"/>
        <end position="82"/>
    </location>
</feature>
<dbReference type="InterPro" id="IPR032675">
    <property type="entry name" value="LRR_dom_sf"/>
</dbReference>
<dbReference type="InterPro" id="IPR055414">
    <property type="entry name" value="LRR_R13L4/SHOC2-like"/>
</dbReference>
<dbReference type="FunFam" id="3.40.50.300:FF:001091">
    <property type="entry name" value="Probable disease resistance protein At1g61300"/>
    <property type="match status" value="1"/>
</dbReference>
<dbReference type="GO" id="GO:0043531">
    <property type="term" value="F:ADP binding"/>
    <property type="evidence" value="ECO:0007669"/>
    <property type="project" value="InterPro"/>
</dbReference>
<feature type="domain" description="Disease resistance R13L4/SHOC-2-like LRR" evidence="7">
    <location>
        <begin position="553"/>
        <end position="885"/>
    </location>
</feature>
<dbReference type="PRINTS" id="PR00364">
    <property type="entry name" value="DISEASERSIST"/>
</dbReference>
<dbReference type="InterPro" id="IPR038005">
    <property type="entry name" value="RX-like_CC"/>
</dbReference>
<dbReference type="PANTHER" id="PTHR23155:SF1193">
    <property type="entry name" value="DISEASE RESISTANCE PROTEIN RPP13-RELATED"/>
    <property type="match status" value="1"/>
</dbReference>
<dbReference type="InterPro" id="IPR027417">
    <property type="entry name" value="P-loop_NTPase"/>
</dbReference>
<dbReference type="InterPro" id="IPR044974">
    <property type="entry name" value="Disease_R_plants"/>
</dbReference>
<dbReference type="SUPFAM" id="SSF52540">
    <property type="entry name" value="P-loop containing nucleoside triphosphate hydrolases"/>
    <property type="match status" value="1"/>
</dbReference>
<evidence type="ECO:0000256" key="1">
    <source>
        <dbReference type="ARBA" id="ARBA00022737"/>
    </source>
</evidence>
<dbReference type="Pfam" id="PF23598">
    <property type="entry name" value="LRR_14"/>
    <property type="match status" value="1"/>
</dbReference>
<dbReference type="Proteomes" id="UP001374535">
    <property type="component" value="Chromosome 7"/>
</dbReference>
<dbReference type="InterPro" id="IPR041118">
    <property type="entry name" value="Rx_N"/>
</dbReference>